<dbReference type="Pfam" id="PF00196">
    <property type="entry name" value="GerE"/>
    <property type="match status" value="1"/>
</dbReference>
<dbReference type="Gene3D" id="3.40.50.300">
    <property type="entry name" value="P-loop containing nucleotide triphosphate hydrolases"/>
    <property type="match status" value="1"/>
</dbReference>
<dbReference type="InterPro" id="IPR036388">
    <property type="entry name" value="WH-like_DNA-bd_sf"/>
</dbReference>
<dbReference type="Pfam" id="PF25873">
    <property type="entry name" value="WHD_MalT"/>
    <property type="match status" value="1"/>
</dbReference>
<dbReference type="InterPro" id="IPR016032">
    <property type="entry name" value="Sig_transdc_resp-reg_C-effctor"/>
</dbReference>
<dbReference type="InterPro" id="IPR000792">
    <property type="entry name" value="Tscrpt_reg_LuxR_C"/>
</dbReference>
<dbReference type="InterPro" id="IPR027417">
    <property type="entry name" value="P-loop_NTPase"/>
</dbReference>
<name>A0ABZ0CZH4_9BURK</name>
<reference evidence="5 6" key="1">
    <citation type="submission" date="2023-10" db="EMBL/GenBank/DDBJ databases">
        <title>Bacteria for the degradation of biodegradable plastic PBAT(Polybutylene adipate terephthalate).</title>
        <authorList>
            <person name="Weon H.-Y."/>
            <person name="Yeon J."/>
        </authorList>
    </citation>
    <scope>NUCLEOTIDE SEQUENCE [LARGE SCALE GENOMIC DNA]</scope>
    <source>
        <strain evidence="5 6">SBD 7-3</strain>
    </source>
</reference>
<dbReference type="Proteomes" id="UP001303946">
    <property type="component" value="Chromosome"/>
</dbReference>
<gene>
    <name evidence="5" type="ORF">RXV79_09895</name>
</gene>
<evidence type="ECO:0000259" key="4">
    <source>
        <dbReference type="PROSITE" id="PS50043"/>
    </source>
</evidence>
<evidence type="ECO:0000313" key="6">
    <source>
        <dbReference type="Proteomes" id="UP001303946"/>
    </source>
</evidence>
<dbReference type="RefSeq" id="WP_316703262.1">
    <property type="nucleotide sequence ID" value="NZ_CP136336.1"/>
</dbReference>
<protein>
    <submittedName>
        <fullName evidence="5">LuxR C-terminal-related transcriptional regulator</fullName>
    </submittedName>
</protein>
<dbReference type="InterPro" id="IPR059106">
    <property type="entry name" value="WHD_MalT"/>
</dbReference>
<dbReference type="PROSITE" id="PS50043">
    <property type="entry name" value="HTH_LUXR_2"/>
    <property type="match status" value="1"/>
</dbReference>
<dbReference type="SUPFAM" id="SSF52540">
    <property type="entry name" value="P-loop containing nucleoside triphosphate hydrolases"/>
    <property type="match status" value="1"/>
</dbReference>
<sequence length="886" mass="97864">MPAPAAVPAPSFALAKIQPPRPRAGLVARPQLEEALGRALMEQRLTLLVAPAGYGKTSALGRQIRLLPEGHEGLALAWVSVDEDDQLPRFLACLATALEPYDLPWRVSPEALALLAQAEHGLRDVATELANALAGTEVWRGLIVLDDAHRLNDPRIFELLQALIERLPPRWGLVVASRVEPVLSLARLRAQGELAEFRQFDLRFNEAEVSALLDLNAGSACTSPRELLERTDGWAAGLRLSLATRPGAARASVPTQRHLFDYLATEVLDELPAELREFLLRCSVLPELTVVRCGHVAETPHAARLLEDIERRGLFASVMEADEFTLRLHDLFRDFLEDRLQRDFPDELPRLLRRAAEHEPDLSRAVGYLARAGAWDEATAVLARRAQEQLGIGAGATLEQLLTLFPEDELARRPDLQLVKGLAAWPHFDWSTLLVAMQQAAEGFARMGRQRDAVLTRANVCSGLWHAGRLAESTRELTALRAMPLDDAARAFVYYSSAWDEFVAARTEKVAPMFAEMLASLERVPVPMLWMQFPAHCVFVGLPGMQPLLDRFAHSAVRVCGDAPTQLRAGVANIRAWLALGAAQLDEAGQWLQRCEEDCHWLGMPRILATELRLARTLWLALRGEREACHAVGREMVDDLRLHSPLSHRQVHESEVLFVHLRACWILRDDEALRRVDAELQRAGNAYEWPGAPANRSFGRALVALADGRLDEARPLLQPLADDVNRSLFYPATQARVMLADIHVQQGRLDLAAITLQDWFDEVRDRREIGGALFAGPQVLARLQSAPWGSRLPAADQALLVHLSSVLGLQAPVVATPSARPAGASGLSERETEVLARIAAGDSNKLIARAFDLSPHTVKRHVANILGKLGVDTRGQAAARWRELNA</sequence>
<evidence type="ECO:0000256" key="3">
    <source>
        <dbReference type="ARBA" id="ARBA00023163"/>
    </source>
</evidence>
<dbReference type="PRINTS" id="PR00038">
    <property type="entry name" value="HTHLUXR"/>
</dbReference>
<accession>A0ABZ0CZH4</accession>
<dbReference type="EMBL" id="CP136336">
    <property type="protein sequence ID" value="WOB10354.1"/>
    <property type="molecule type" value="Genomic_DNA"/>
</dbReference>
<keyword evidence="2" id="KW-0238">DNA-binding</keyword>
<dbReference type="CDD" id="cd06170">
    <property type="entry name" value="LuxR_C_like"/>
    <property type="match status" value="1"/>
</dbReference>
<dbReference type="SUPFAM" id="SSF46894">
    <property type="entry name" value="C-terminal effector domain of the bipartite response regulators"/>
    <property type="match status" value="1"/>
</dbReference>
<keyword evidence="1" id="KW-0805">Transcription regulation</keyword>
<evidence type="ECO:0000313" key="5">
    <source>
        <dbReference type="EMBL" id="WOB10354.1"/>
    </source>
</evidence>
<dbReference type="PANTHER" id="PTHR44688">
    <property type="entry name" value="DNA-BINDING TRANSCRIPTIONAL ACTIVATOR DEVR_DOSR"/>
    <property type="match status" value="1"/>
</dbReference>
<evidence type="ECO:0000256" key="1">
    <source>
        <dbReference type="ARBA" id="ARBA00023015"/>
    </source>
</evidence>
<dbReference type="SMART" id="SM00421">
    <property type="entry name" value="HTH_LUXR"/>
    <property type="match status" value="1"/>
</dbReference>
<dbReference type="Gene3D" id="1.10.10.10">
    <property type="entry name" value="Winged helix-like DNA-binding domain superfamily/Winged helix DNA-binding domain"/>
    <property type="match status" value="1"/>
</dbReference>
<organism evidence="5 6">
    <name type="scientific">Piscinibacter gummiphilus</name>
    <dbReference type="NCBI Taxonomy" id="946333"/>
    <lineage>
        <taxon>Bacteria</taxon>
        <taxon>Pseudomonadati</taxon>
        <taxon>Pseudomonadota</taxon>
        <taxon>Betaproteobacteria</taxon>
        <taxon>Burkholderiales</taxon>
        <taxon>Sphaerotilaceae</taxon>
        <taxon>Piscinibacter</taxon>
    </lineage>
</organism>
<keyword evidence="6" id="KW-1185">Reference proteome</keyword>
<dbReference type="Pfam" id="PF13401">
    <property type="entry name" value="AAA_22"/>
    <property type="match status" value="1"/>
</dbReference>
<dbReference type="InterPro" id="IPR049945">
    <property type="entry name" value="AAA_22"/>
</dbReference>
<dbReference type="PROSITE" id="PS00622">
    <property type="entry name" value="HTH_LUXR_1"/>
    <property type="match status" value="1"/>
</dbReference>
<feature type="domain" description="HTH luxR-type" evidence="4">
    <location>
        <begin position="820"/>
        <end position="885"/>
    </location>
</feature>
<proteinExistence type="predicted"/>
<dbReference type="PANTHER" id="PTHR44688:SF16">
    <property type="entry name" value="DNA-BINDING TRANSCRIPTIONAL ACTIVATOR DEVR_DOSR"/>
    <property type="match status" value="1"/>
</dbReference>
<keyword evidence="3" id="KW-0804">Transcription</keyword>
<evidence type="ECO:0000256" key="2">
    <source>
        <dbReference type="ARBA" id="ARBA00023125"/>
    </source>
</evidence>